<accession>A0ABT9BF38</accession>
<gene>
    <name evidence="3" type="ORF">Q5H93_19240</name>
</gene>
<sequence>MKKSFTYCLLGAALLSLAGTAPAWAQIPVGIYATTPDQQPDNGAPANATYVHTGTDAIIERNSGDILQAMTWDDAVGNVTLSWSDPNFGVHGTTPLPGSLSDPDVVMAYRGDRLFANVVCISNALGNGGQTVLFIFEWDGASDFNLVSGPLPLGSPNRRHTSPNIDANELGMTAIVWQQSQDSQTTVTVSSADFPTYSFTQTVTFGRSYLAGSWINTGIIGKCYYSPEPQLGTQTGVPVIDPPTGLFEQTLRPDVAISETEDAERNPPIVSTTFIRHFVDGRGNFSIVDSLDVIQTQYNVCKERGEGRVPELVRVDAKEWSLNPSLSWRGSPRIAAIPNLDNTRWEDVEVVLDMHSYGCFENMYEVRNYGKDNGQFRQGSTLVSLPDQNFYVGGCQSYTNLRKRVAKEPVVSYFAEEMGKEGHYVVSWTGLNYHKITSGGLGGDGEEDVWANTLIGGKPITPFGGTSIAQAYNSVNRQFVGNQHTPSIAGRHLAKTYLTHLFVDDKASQLSFKLTKEVPGNVGFTPLRPAATSQPLQAYPNPSAEAVTVELQLHKGEAARQLQVVDPLGRTIDELPVNKGAEKQTVTWKPRPQLPSGIYTLKLVTSERTVNQKISRN</sequence>
<proteinExistence type="predicted"/>
<evidence type="ECO:0000256" key="1">
    <source>
        <dbReference type="SAM" id="SignalP"/>
    </source>
</evidence>
<feature type="signal peptide" evidence="1">
    <location>
        <begin position="1"/>
        <end position="25"/>
    </location>
</feature>
<organism evidence="3 4">
    <name type="scientific">Hymenobacter aranciens</name>
    <dbReference type="NCBI Taxonomy" id="3063996"/>
    <lineage>
        <taxon>Bacteria</taxon>
        <taxon>Pseudomonadati</taxon>
        <taxon>Bacteroidota</taxon>
        <taxon>Cytophagia</taxon>
        <taxon>Cytophagales</taxon>
        <taxon>Hymenobacteraceae</taxon>
        <taxon>Hymenobacter</taxon>
    </lineage>
</organism>
<dbReference type="Pfam" id="PF18962">
    <property type="entry name" value="Por_Secre_tail"/>
    <property type="match status" value="1"/>
</dbReference>
<dbReference type="EMBL" id="JAUQSY010000015">
    <property type="protein sequence ID" value="MDO7876889.1"/>
    <property type="molecule type" value="Genomic_DNA"/>
</dbReference>
<keyword evidence="1" id="KW-0732">Signal</keyword>
<protein>
    <submittedName>
        <fullName evidence="3">T9SS type A sorting domain-containing protein</fullName>
    </submittedName>
</protein>
<keyword evidence="4" id="KW-1185">Reference proteome</keyword>
<dbReference type="Proteomes" id="UP001176429">
    <property type="component" value="Unassembled WGS sequence"/>
</dbReference>
<evidence type="ECO:0000313" key="3">
    <source>
        <dbReference type="EMBL" id="MDO7876889.1"/>
    </source>
</evidence>
<reference evidence="3" key="1">
    <citation type="submission" date="2023-07" db="EMBL/GenBank/DDBJ databases">
        <authorList>
            <person name="Kim M.K."/>
        </authorList>
    </citation>
    <scope>NUCLEOTIDE SEQUENCE</scope>
    <source>
        <strain evidence="3">ASUV-10-1</strain>
    </source>
</reference>
<evidence type="ECO:0000259" key="2">
    <source>
        <dbReference type="Pfam" id="PF18962"/>
    </source>
</evidence>
<comment type="caution">
    <text evidence="3">The sequence shown here is derived from an EMBL/GenBank/DDBJ whole genome shotgun (WGS) entry which is preliminary data.</text>
</comment>
<dbReference type="NCBIfam" id="TIGR04183">
    <property type="entry name" value="Por_Secre_tail"/>
    <property type="match status" value="1"/>
</dbReference>
<evidence type="ECO:0000313" key="4">
    <source>
        <dbReference type="Proteomes" id="UP001176429"/>
    </source>
</evidence>
<dbReference type="RefSeq" id="WP_305008280.1">
    <property type="nucleotide sequence ID" value="NZ_JAUQSY010000015.1"/>
</dbReference>
<feature type="domain" description="Secretion system C-terminal sorting" evidence="2">
    <location>
        <begin position="539"/>
        <end position="614"/>
    </location>
</feature>
<dbReference type="InterPro" id="IPR026444">
    <property type="entry name" value="Secre_tail"/>
</dbReference>
<feature type="chain" id="PRO_5046706049" evidence="1">
    <location>
        <begin position="26"/>
        <end position="617"/>
    </location>
</feature>
<name>A0ABT9BF38_9BACT</name>